<keyword evidence="1" id="KW-0472">Membrane</keyword>
<keyword evidence="1" id="KW-1133">Transmembrane helix</keyword>
<dbReference type="RefSeq" id="WP_063023928.1">
    <property type="nucleotide sequence ID" value="NZ_PYHS01000001.1"/>
</dbReference>
<sequence>MTEMDRYYYTFDHRTGEPIGIGDSLLGGGFSTGQRSRTPMLTARQRAALLVVALAFAAGFYAAVLLLDRGTNQDPTIVVCPEPGTGQVAVVPAECGAPQGVTR</sequence>
<evidence type="ECO:0000256" key="1">
    <source>
        <dbReference type="SAM" id="Phobius"/>
    </source>
</evidence>
<protein>
    <submittedName>
        <fullName evidence="2">Uncharacterized protein</fullName>
    </submittedName>
</protein>
<reference evidence="2 3" key="1">
    <citation type="submission" date="2018-02" db="EMBL/GenBank/DDBJ databases">
        <title>8 Nocardia nova and 1 Nocardia cyriacigeorgica strain used for evolution to TMP-SMX.</title>
        <authorList>
            <person name="Mehta H."/>
            <person name="Weng J."/>
            <person name="Shamoo Y."/>
        </authorList>
    </citation>
    <scope>NUCLEOTIDE SEQUENCE [LARGE SCALE GENOMIC DNA]</scope>
    <source>
        <strain evidence="2 3">ATCC 33727</strain>
    </source>
</reference>
<evidence type="ECO:0000313" key="2">
    <source>
        <dbReference type="EMBL" id="PSR65875.1"/>
    </source>
</evidence>
<keyword evidence="1" id="KW-0812">Transmembrane</keyword>
<organism evidence="2 3">
    <name type="scientific">Nocardia nova</name>
    <dbReference type="NCBI Taxonomy" id="37330"/>
    <lineage>
        <taxon>Bacteria</taxon>
        <taxon>Bacillati</taxon>
        <taxon>Actinomycetota</taxon>
        <taxon>Actinomycetes</taxon>
        <taxon>Mycobacteriales</taxon>
        <taxon>Nocardiaceae</taxon>
        <taxon>Nocardia</taxon>
    </lineage>
</organism>
<accession>A0A2T2ZDM8</accession>
<dbReference type="Proteomes" id="UP000241647">
    <property type="component" value="Unassembled WGS sequence"/>
</dbReference>
<proteinExistence type="predicted"/>
<dbReference type="EMBL" id="PYHS01000001">
    <property type="protein sequence ID" value="PSR65875.1"/>
    <property type="molecule type" value="Genomic_DNA"/>
</dbReference>
<evidence type="ECO:0000313" key="3">
    <source>
        <dbReference type="Proteomes" id="UP000241647"/>
    </source>
</evidence>
<comment type="caution">
    <text evidence="2">The sequence shown here is derived from an EMBL/GenBank/DDBJ whole genome shotgun (WGS) entry which is preliminary data.</text>
</comment>
<dbReference type="AlphaFoldDB" id="A0A2T2ZDM8"/>
<gene>
    <name evidence="2" type="ORF">C8259_00340</name>
</gene>
<feature type="transmembrane region" description="Helical" evidence="1">
    <location>
        <begin position="47"/>
        <end position="67"/>
    </location>
</feature>
<name>A0A2T2ZDM8_9NOCA</name>